<reference evidence="1 2" key="1">
    <citation type="journal article" date="2014" name="Genome Announc.">
        <title>Complete Genome Sequence of Mycoplasma ovis Strain Michigan, a Hemoplasma of Sheep with Two Distinct 16S rRNA Genes.</title>
        <authorList>
            <person name="Deshuillers P.L."/>
            <person name="Santos A.P."/>
            <person name="do Nascimento N.C."/>
            <person name="Hampel J.A."/>
            <person name="Bergin I.L."/>
            <person name="Dyson M.C."/>
            <person name="Messick J.B."/>
        </authorList>
    </citation>
    <scope>NUCLEOTIDE SEQUENCE [LARGE SCALE GENOMIC DNA]</scope>
    <source>
        <strain evidence="1 2">Michigan</strain>
    </source>
</reference>
<protein>
    <submittedName>
        <fullName evidence="1">Uncharacterized protein</fullName>
    </submittedName>
</protein>
<dbReference type="Proteomes" id="UP000018745">
    <property type="component" value="Chromosome"/>
</dbReference>
<organism evidence="1 2">
    <name type="scientific">Mycoplasma ovis str. Michigan</name>
    <dbReference type="NCBI Taxonomy" id="1415773"/>
    <lineage>
        <taxon>Bacteria</taxon>
        <taxon>Bacillati</taxon>
        <taxon>Mycoplasmatota</taxon>
        <taxon>Mollicutes</taxon>
        <taxon>Mycoplasmataceae</taxon>
        <taxon>Mycoplasma</taxon>
    </lineage>
</organism>
<name>A0ABN4BPC3_9MOLU</name>
<keyword evidence="2" id="KW-1185">Reference proteome</keyword>
<proteinExistence type="predicted"/>
<evidence type="ECO:0000313" key="1">
    <source>
        <dbReference type="EMBL" id="AHC40184.1"/>
    </source>
</evidence>
<accession>A0ABN4BPC3</accession>
<sequence length="56" mass="6343">MGVSKTIPKLCFSSWLVNSVAISPFQSKSSFSFWVKDSGRIQATTFFDGKLMLIHW</sequence>
<gene>
    <name evidence="1" type="ORF">OVS_01190</name>
</gene>
<dbReference type="EMBL" id="CP006935">
    <property type="protein sequence ID" value="AHC40184.1"/>
    <property type="molecule type" value="Genomic_DNA"/>
</dbReference>
<evidence type="ECO:0000313" key="2">
    <source>
        <dbReference type="Proteomes" id="UP000018745"/>
    </source>
</evidence>